<accession>A0AAV7T5R1</accession>
<feature type="region of interest" description="Disordered" evidence="1">
    <location>
        <begin position="24"/>
        <end position="117"/>
    </location>
</feature>
<protein>
    <submittedName>
        <fullName evidence="2">Uncharacterized protein</fullName>
    </submittedName>
</protein>
<name>A0AAV7T5R1_PLEWA</name>
<keyword evidence="3" id="KW-1185">Reference proteome</keyword>
<evidence type="ECO:0000313" key="2">
    <source>
        <dbReference type="EMBL" id="KAJ1171293.1"/>
    </source>
</evidence>
<sequence length="152" mass="17841">MQLDFTRKRSTRDLRCNWNFDARPTRLTHSQPGTTQLDFQRENRRSTCCAGENSPHRPPERRRACHKPRIPRRDPGASENPATLRGPTTERWKSTHSRPCVETKQRTDPRNQRTPLCFHASPPLQPLRRFFTQTTYFVLERDLVVITTSAVF</sequence>
<organism evidence="2 3">
    <name type="scientific">Pleurodeles waltl</name>
    <name type="common">Iberian ribbed newt</name>
    <dbReference type="NCBI Taxonomy" id="8319"/>
    <lineage>
        <taxon>Eukaryota</taxon>
        <taxon>Metazoa</taxon>
        <taxon>Chordata</taxon>
        <taxon>Craniata</taxon>
        <taxon>Vertebrata</taxon>
        <taxon>Euteleostomi</taxon>
        <taxon>Amphibia</taxon>
        <taxon>Batrachia</taxon>
        <taxon>Caudata</taxon>
        <taxon>Salamandroidea</taxon>
        <taxon>Salamandridae</taxon>
        <taxon>Pleurodelinae</taxon>
        <taxon>Pleurodeles</taxon>
    </lineage>
</organism>
<feature type="compositionally biased region" description="Basic and acidic residues" evidence="1">
    <location>
        <begin position="88"/>
        <end position="111"/>
    </location>
</feature>
<reference evidence="2" key="1">
    <citation type="journal article" date="2022" name="bioRxiv">
        <title>Sequencing and chromosome-scale assembly of the giantPleurodeles waltlgenome.</title>
        <authorList>
            <person name="Brown T."/>
            <person name="Elewa A."/>
            <person name="Iarovenko S."/>
            <person name="Subramanian E."/>
            <person name="Araus A.J."/>
            <person name="Petzold A."/>
            <person name="Susuki M."/>
            <person name="Suzuki K.-i.T."/>
            <person name="Hayashi T."/>
            <person name="Toyoda A."/>
            <person name="Oliveira C."/>
            <person name="Osipova E."/>
            <person name="Leigh N.D."/>
            <person name="Simon A."/>
            <person name="Yun M.H."/>
        </authorList>
    </citation>
    <scope>NUCLEOTIDE SEQUENCE</scope>
    <source>
        <strain evidence="2">20211129_DDA</strain>
        <tissue evidence="2">Liver</tissue>
    </source>
</reference>
<dbReference type="AlphaFoldDB" id="A0AAV7T5R1"/>
<evidence type="ECO:0000313" key="3">
    <source>
        <dbReference type="Proteomes" id="UP001066276"/>
    </source>
</evidence>
<evidence type="ECO:0000256" key="1">
    <source>
        <dbReference type="SAM" id="MobiDB-lite"/>
    </source>
</evidence>
<gene>
    <name evidence="2" type="ORF">NDU88_003156</name>
</gene>
<dbReference type="EMBL" id="JANPWB010000007">
    <property type="protein sequence ID" value="KAJ1171293.1"/>
    <property type="molecule type" value="Genomic_DNA"/>
</dbReference>
<dbReference type="Proteomes" id="UP001066276">
    <property type="component" value="Chromosome 4_1"/>
</dbReference>
<feature type="compositionally biased region" description="Polar residues" evidence="1">
    <location>
        <begin position="27"/>
        <end position="38"/>
    </location>
</feature>
<comment type="caution">
    <text evidence="2">The sequence shown here is derived from an EMBL/GenBank/DDBJ whole genome shotgun (WGS) entry which is preliminary data.</text>
</comment>
<proteinExistence type="predicted"/>